<reference evidence="6 7" key="1">
    <citation type="submission" date="2017-09" db="EMBL/GenBank/DDBJ databases">
        <title>Depth-based differentiation of microbial function through sediment-hosted aquifers and enrichment of novel symbionts in the deep terrestrial subsurface.</title>
        <authorList>
            <person name="Probst A.J."/>
            <person name="Ladd B."/>
            <person name="Jarett J.K."/>
            <person name="Geller-Mcgrath D.E."/>
            <person name="Sieber C.M.K."/>
            <person name="Emerson J.B."/>
            <person name="Anantharaman K."/>
            <person name="Thomas B.C."/>
            <person name="Malmstrom R."/>
            <person name="Stieglmeier M."/>
            <person name="Klingl A."/>
            <person name="Woyke T."/>
            <person name="Ryan C.M."/>
            <person name="Banfield J.F."/>
        </authorList>
    </citation>
    <scope>NUCLEOTIDE SEQUENCE [LARGE SCALE GENOMIC DNA]</scope>
</reference>
<evidence type="ECO:0000313" key="5">
    <source>
        <dbReference type="Proteomes" id="UP000229789"/>
    </source>
</evidence>
<accession>A0A2G9LJQ3</accession>
<sequence length="291" mass="33088">MKSSQIYVLLLVFIILAGSAYLFLILNNQVQQKSTELAGLSIIKAELENTSRSLAADISDCRAQLTHTQQAYKQLLQSKQANFTNPLFKELVSFLEADKTEKTQYNEQTYDCTGFSLDLYKNSRAHGFKSGIVEIEFAETNNAGHMINVFQTHDKGRVFIDVAGTKEGKGEDKVGYIKPGKPYGTLPFASILNTTTAIDCNTTCRVFAKEIDYFDLDVFSYAFFENTKQCITLYNNCSRIFAIDSSERAEYTSEEQNKLFAHLQELYVYLDKKHISYISKNVTVKSIQIYW</sequence>
<feature type="transmembrane region" description="Helical" evidence="1">
    <location>
        <begin position="6"/>
        <end position="26"/>
    </location>
</feature>
<dbReference type="Proteomes" id="UP000230477">
    <property type="component" value="Unassembled WGS sequence"/>
</dbReference>
<gene>
    <name evidence="3" type="ORF">COS22_01870</name>
    <name evidence="2" type="ORF">COW69_00475</name>
    <name evidence="4" type="ORF">COZ66_02530</name>
</gene>
<dbReference type="EMBL" id="PETW01000031">
    <property type="protein sequence ID" value="PIV46351.1"/>
    <property type="molecule type" value="Genomic_DNA"/>
</dbReference>
<protein>
    <submittedName>
        <fullName evidence="2">Uncharacterized protein</fullName>
    </submittedName>
</protein>
<proteinExistence type="predicted"/>
<evidence type="ECO:0000313" key="2">
    <source>
        <dbReference type="EMBL" id="PIN66759.1"/>
    </source>
</evidence>
<evidence type="ECO:0000313" key="7">
    <source>
        <dbReference type="Proteomes" id="UP000231449"/>
    </source>
</evidence>
<dbReference type="EMBL" id="PFIH01000064">
    <property type="protein sequence ID" value="PIX27882.1"/>
    <property type="molecule type" value="Genomic_DNA"/>
</dbReference>
<evidence type="ECO:0000313" key="3">
    <source>
        <dbReference type="EMBL" id="PIV46351.1"/>
    </source>
</evidence>
<dbReference type="Proteomes" id="UP000231449">
    <property type="component" value="Unassembled WGS sequence"/>
</dbReference>
<keyword evidence="1" id="KW-1133">Transmembrane helix</keyword>
<accession>A0A2H9M742</accession>
<dbReference type="AlphaFoldDB" id="A0A2G9LJQ3"/>
<keyword evidence="1" id="KW-0812">Transmembrane</keyword>
<name>A0A2G9LJQ3_HUBC1</name>
<accession>A0A2H9N399</accession>
<organism evidence="2 5">
    <name type="scientific">Huberarchaeum crystalense</name>
    <dbReference type="NCBI Taxonomy" id="2014257"/>
    <lineage>
        <taxon>Archaea</taxon>
        <taxon>Candidatus Huberarchaeota</taxon>
        <taxon>Candidatus Huberarchaeia</taxon>
        <taxon>Candidatus Huberarchaeales</taxon>
        <taxon>Candidatus Huberarchaeaceae</taxon>
        <taxon>Candidatus Huberarchaeum</taxon>
    </lineage>
</organism>
<evidence type="ECO:0000256" key="1">
    <source>
        <dbReference type="SAM" id="Phobius"/>
    </source>
</evidence>
<evidence type="ECO:0000313" key="4">
    <source>
        <dbReference type="EMBL" id="PIX27882.1"/>
    </source>
</evidence>
<keyword evidence="1" id="KW-0472">Membrane</keyword>
<dbReference type="Proteomes" id="UP000229789">
    <property type="component" value="Unassembled WGS sequence"/>
</dbReference>
<evidence type="ECO:0000313" key="6">
    <source>
        <dbReference type="Proteomes" id="UP000230477"/>
    </source>
</evidence>
<comment type="caution">
    <text evidence="2">The sequence shown here is derived from an EMBL/GenBank/DDBJ whole genome shotgun (WGS) entry which is preliminary data.</text>
</comment>
<dbReference type="EMBL" id="PCUF01000002">
    <property type="protein sequence ID" value="PIN66759.1"/>
    <property type="molecule type" value="Genomic_DNA"/>
</dbReference>
<reference evidence="2 5" key="2">
    <citation type="submission" date="2017-09" db="EMBL/GenBank/DDBJ databases">
        <title>Depth-based differentiation of microbial function through sediment-hosted aquifers and enrichment of novel symbionts in the deep terrestrial subsurface.</title>
        <authorList>
            <person name="Probst A.J."/>
            <person name="Ladd B."/>
            <person name="Jarett J.K."/>
            <person name="Geller-Mcgrath D.E."/>
            <person name="Sieber C.M."/>
            <person name="Emerson J.B."/>
            <person name="Anantharaman K."/>
            <person name="Thomas B.C."/>
            <person name="Malmstrom R."/>
            <person name="Stieglmeier M."/>
            <person name="Klingl A."/>
            <person name="Woyke T."/>
            <person name="Ryan C.M."/>
            <person name="Banfield J.F."/>
        </authorList>
    </citation>
    <scope>NUCLEOTIDE SEQUENCE [LARGE SCALE GENOMIC DNA]</scope>
    <source>
        <strain evidence="3">CG02_land_8_20_14_3_00_31_209</strain>
        <strain evidence="2">CG18_big_fil_WC_8_21_14_2_50_31_19</strain>
        <strain evidence="4">CG_4_8_14_3_um_filter</strain>
    </source>
</reference>